<keyword evidence="2 5" id="KW-0808">Transferase</keyword>
<sequence>MPVSTSTDRPVRVPGMQVRRVRLGRDRVPYAEGWELQRRVHAQRVAGEGEDVLLLLEHEPVYTAGRRTNSWERPADGTPVVDVDRGGRITWHGPGQLVGYPVVALAEPLDVVRYVRRVEQLLLDVCAELGLAAIRVPDRTGVWLPADATRPERKVAAIGIRVARGVTMHGFALNCDTDLVGFSGIVPCGITDAGVTSLSAETGRRVGVLEAAGLVERHLAAADLPGRG</sequence>
<evidence type="ECO:0000256" key="1">
    <source>
        <dbReference type="ARBA" id="ARBA00004821"/>
    </source>
</evidence>
<evidence type="ECO:0000256" key="2">
    <source>
        <dbReference type="ARBA" id="ARBA00022679"/>
    </source>
</evidence>
<feature type="active site" description="Acyl-thioester intermediate" evidence="5">
    <location>
        <position position="188"/>
    </location>
</feature>
<dbReference type="HAMAP" id="MF_00013">
    <property type="entry name" value="LipB"/>
    <property type="match status" value="1"/>
</dbReference>
<dbReference type="Proteomes" id="UP001501195">
    <property type="component" value="Unassembled WGS sequence"/>
</dbReference>
<evidence type="ECO:0000256" key="6">
    <source>
        <dbReference type="PIRNR" id="PIRNR016262"/>
    </source>
</evidence>
<dbReference type="PANTHER" id="PTHR10993:SF7">
    <property type="entry name" value="LIPOYLTRANSFERASE 2, MITOCHONDRIAL-RELATED"/>
    <property type="match status" value="1"/>
</dbReference>
<dbReference type="InterPro" id="IPR004143">
    <property type="entry name" value="BPL_LPL_catalytic"/>
</dbReference>
<evidence type="ECO:0000256" key="3">
    <source>
        <dbReference type="ARBA" id="ARBA00023315"/>
    </source>
</evidence>
<comment type="catalytic activity">
    <reaction evidence="5 6">
        <text>octanoyl-[ACP] + L-lysyl-[protein] = N(6)-octanoyl-L-lysyl-[protein] + holo-[ACP] + H(+)</text>
        <dbReference type="Rhea" id="RHEA:17665"/>
        <dbReference type="Rhea" id="RHEA-COMP:9636"/>
        <dbReference type="Rhea" id="RHEA-COMP:9685"/>
        <dbReference type="Rhea" id="RHEA-COMP:9752"/>
        <dbReference type="Rhea" id="RHEA-COMP:9928"/>
        <dbReference type="ChEBI" id="CHEBI:15378"/>
        <dbReference type="ChEBI" id="CHEBI:29969"/>
        <dbReference type="ChEBI" id="CHEBI:64479"/>
        <dbReference type="ChEBI" id="CHEBI:78463"/>
        <dbReference type="ChEBI" id="CHEBI:78809"/>
        <dbReference type="EC" id="2.3.1.181"/>
    </reaction>
</comment>
<dbReference type="EMBL" id="BAABIL010000833">
    <property type="protein sequence ID" value="GAA4664893.1"/>
    <property type="molecule type" value="Genomic_DNA"/>
</dbReference>
<evidence type="ECO:0000256" key="5">
    <source>
        <dbReference type="HAMAP-Rule" id="MF_00013"/>
    </source>
</evidence>
<reference evidence="9" key="1">
    <citation type="journal article" date="2019" name="Int. J. Syst. Evol. Microbiol.">
        <title>The Global Catalogue of Microorganisms (GCM) 10K type strain sequencing project: providing services to taxonomists for standard genome sequencing and annotation.</title>
        <authorList>
            <consortium name="The Broad Institute Genomics Platform"/>
            <consortium name="The Broad Institute Genome Sequencing Center for Infectious Disease"/>
            <person name="Wu L."/>
            <person name="Ma J."/>
        </authorList>
    </citation>
    <scope>NUCLEOTIDE SEQUENCE [LARGE SCALE GENOMIC DNA]</scope>
    <source>
        <strain evidence="9">JCM 18126</strain>
    </source>
</reference>
<keyword evidence="5" id="KW-0963">Cytoplasm</keyword>
<feature type="binding site" evidence="5">
    <location>
        <begin position="85"/>
        <end position="92"/>
    </location>
    <ligand>
        <name>substrate</name>
    </ligand>
</feature>
<comment type="miscellaneous">
    <text evidence="5">In the reaction, the free carboxyl group of octanoic acid is attached via an amide linkage to the epsilon-amino group of a specific lysine residue of lipoyl domains of lipoate-dependent enzymes.</text>
</comment>
<dbReference type="InterPro" id="IPR000544">
    <property type="entry name" value="Octanoyltransferase"/>
</dbReference>
<evidence type="ECO:0000313" key="8">
    <source>
        <dbReference type="EMBL" id="GAA4664893.1"/>
    </source>
</evidence>
<dbReference type="GO" id="GO:0016740">
    <property type="term" value="F:transferase activity"/>
    <property type="evidence" value="ECO:0007669"/>
    <property type="project" value="UniProtKB-KW"/>
</dbReference>
<dbReference type="PROSITE" id="PS01313">
    <property type="entry name" value="LIPB"/>
    <property type="match status" value="1"/>
</dbReference>
<dbReference type="NCBIfam" id="NF010925">
    <property type="entry name" value="PRK14345.1"/>
    <property type="match status" value="1"/>
</dbReference>
<feature type="binding site" evidence="5">
    <location>
        <begin position="170"/>
        <end position="172"/>
    </location>
    <ligand>
        <name>substrate</name>
    </ligand>
</feature>
<keyword evidence="3 5" id="KW-0012">Acyltransferase</keyword>
<dbReference type="EC" id="2.3.1.181" evidence="5 6"/>
<evidence type="ECO:0000259" key="7">
    <source>
        <dbReference type="PROSITE" id="PS51733"/>
    </source>
</evidence>
<proteinExistence type="inferred from homology"/>
<dbReference type="InterPro" id="IPR020605">
    <property type="entry name" value="Octanoyltransferase_CS"/>
</dbReference>
<comment type="pathway">
    <text evidence="1 5 6">Protein modification; protein lipoylation via endogenous pathway; protein N(6)-(lipoyl)lysine from octanoyl-[acyl-carrier-protein]: step 1/2.</text>
</comment>
<dbReference type="Gene3D" id="3.30.930.10">
    <property type="entry name" value="Bira Bifunctional Protein, Domain 2"/>
    <property type="match status" value="1"/>
</dbReference>
<feature type="site" description="Lowers pKa of active site Cys" evidence="5">
    <location>
        <position position="154"/>
    </location>
</feature>
<dbReference type="Pfam" id="PF21948">
    <property type="entry name" value="LplA-B_cat"/>
    <property type="match status" value="1"/>
</dbReference>
<gene>
    <name evidence="5 8" type="primary">lipB</name>
    <name evidence="8" type="ORF">GCM10023225_35620</name>
</gene>
<dbReference type="PROSITE" id="PS51733">
    <property type="entry name" value="BPL_LPL_CATALYTIC"/>
    <property type="match status" value="1"/>
</dbReference>
<feature type="domain" description="BPL/LPL catalytic" evidence="7">
    <location>
        <begin position="47"/>
        <end position="227"/>
    </location>
</feature>
<dbReference type="SUPFAM" id="SSF55681">
    <property type="entry name" value="Class II aaRS and biotin synthetases"/>
    <property type="match status" value="1"/>
</dbReference>
<evidence type="ECO:0000256" key="4">
    <source>
        <dbReference type="ARBA" id="ARBA00024732"/>
    </source>
</evidence>
<comment type="similarity">
    <text evidence="5 6">Belongs to the LipB family.</text>
</comment>
<comment type="function">
    <text evidence="4 5 6">Catalyzes the transfer of endogenously produced octanoic acid from octanoyl-acyl-carrier-protein onto the lipoyl domains of lipoate-dependent enzymes. Lipoyl-ACP can also act as a substrate although octanoyl-ACP is likely to be the physiological substrate.</text>
</comment>
<organism evidence="8 9">
    <name type="scientific">Kineococcus glutinatus</name>
    <dbReference type="NCBI Taxonomy" id="1070872"/>
    <lineage>
        <taxon>Bacteria</taxon>
        <taxon>Bacillati</taxon>
        <taxon>Actinomycetota</taxon>
        <taxon>Actinomycetes</taxon>
        <taxon>Kineosporiales</taxon>
        <taxon>Kineosporiaceae</taxon>
        <taxon>Kineococcus</taxon>
    </lineage>
</organism>
<dbReference type="InterPro" id="IPR045864">
    <property type="entry name" value="aa-tRNA-synth_II/BPL/LPL"/>
</dbReference>
<protein>
    <recommendedName>
        <fullName evidence="5 6">Octanoyltransferase</fullName>
        <ecNumber evidence="5 6">2.3.1.181</ecNumber>
    </recommendedName>
    <alternativeName>
        <fullName evidence="5">Lipoate-protein ligase B</fullName>
    </alternativeName>
    <alternativeName>
        <fullName evidence="5">Lipoyl/octanoyl transferase</fullName>
    </alternativeName>
    <alternativeName>
        <fullName evidence="5">Octanoyl-[acyl-carrier-protein]-protein N-octanoyltransferase</fullName>
    </alternativeName>
</protein>
<dbReference type="CDD" id="cd16444">
    <property type="entry name" value="LipB"/>
    <property type="match status" value="1"/>
</dbReference>
<comment type="caution">
    <text evidence="8">The sequence shown here is derived from an EMBL/GenBank/DDBJ whole genome shotgun (WGS) entry which is preliminary data.</text>
</comment>
<name>A0ABP8VJ57_9ACTN</name>
<keyword evidence="9" id="KW-1185">Reference proteome</keyword>
<accession>A0ABP8VJ57</accession>
<feature type="binding site" evidence="5">
    <location>
        <begin position="157"/>
        <end position="159"/>
    </location>
    <ligand>
        <name>substrate</name>
    </ligand>
</feature>
<dbReference type="NCBIfam" id="TIGR00214">
    <property type="entry name" value="lipB"/>
    <property type="match status" value="1"/>
</dbReference>
<evidence type="ECO:0000313" key="9">
    <source>
        <dbReference type="Proteomes" id="UP001501195"/>
    </source>
</evidence>
<dbReference type="PANTHER" id="PTHR10993">
    <property type="entry name" value="OCTANOYLTRANSFERASE"/>
    <property type="match status" value="1"/>
</dbReference>
<comment type="subcellular location">
    <subcellularLocation>
        <location evidence="5">Cytoplasm</location>
    </subcellularLocation>
</comment>
<dbReference type="PIRSF" id="PIRSF016262">
    <property type="entry name" value="LPLase"/>
    <property type="match status" value="1"/>
</dbReference>